<dbReference type="Pfam" id="PF03663">
    <property type="entry name" value="Glyco_hydro_76"/>
    <property type="match status" value="1"/>
</dbReference>
<dbReference type="InterPro" id="IPR008928">
    <property type="entry name" value="6-hairpin_glycosidase_sf"/>
</dbReference>
<keyword evidence="2" id="KW-1185">Reference proteome</keyword>
<dbReference type="InterPro" id="IPR005198">
    <property type="entry name" value="Glyco_hydro_76"/>
</dbReference>
<dbReference type="PANTHER" id="PTHR47791">
    <property type="entry name" value="MEIOTICALLY UP-REGULATED GENE 191 PROTEIN"/>
    <property type="match status" value="1"/>
</dbReference>
<dbReference type="RefSeq" id="WP_309692878.1">
    <property type="nucleotide sequence ID" value="NZ_JAVIZQ010000001.1"/>
</dbReference>
<dbReference type="EMBL" id="JAVIZQ010000001">
    <property type="protein sequence ID" value="MDR6143609.1"/>
    <property type="molecule type" value="Genomic_DNA"/>
</dbReference>
<comment type="caution">
    <text evidence="1">The sequence shown here is derived from an EMBL/GenBank/DDBJ whole genome shotgun (WGS) entry which is preliminary data.</text>
</comment>
<dbReference type="SUPFAM" id="SSF48208">
    <property type="entry name" value="Six-hairpin glycosidases"/>
    <property type="match status" value="1"/>
</dbReference>
<sequence>MTSTSAQTWSARADTAQQSLDRFFGVPGIQFLANSHPHDRGNTEVFNYWWLAHVIDARVDAWVRTDDDAWIAQAITARDNIVERNGGQLFNDYFDDMLWFALALERVHRATAERQYLDEAIAIWDHVIAEGWNETLGWSLAWRKQQLAYKNTPANGPLVILGVRLSRLDTSRDYLSYARRAFDWLTANLVGDDGFVEDGINRTGDGAVDTQWRFTYNQGLYVGAAVELFRATGDDVFLQRAVQTAITAVRELSDGTVFPDEGDGGDEGLFKGVYYRYLGELLAVLTESDSFASERVELDGFVRAGTDALWQNGLVDGHLRPGNDWSRPPVEWIPYSTMVSAIFAVEQRARLEGREVGGVVGAGVDAAVGAAGAEAEAPAGAAPLRAAQVGAARVAR</sequence>
<name>A0ABU1HWC8_9MICO</name>
<dbReference type="Proteomes" id="UP001249291">
    <property type="component" value="Unassembled WGS sequence"/>
</dbReference>
<proteinExistence type="predicted"/>
<organism evidence="1 2">
    <name type="scientific">Microbacterium foliorum</name>
    <dbReference type="NCBI Taxonomy" id="104336"/>
    <lineage>
        <taxon>Bacteria</taxon>
        <taxon>Bacillati</taxon>
        <taxon>Actinomycetota</taxon>
        <taxon>Actinomycetes</taxon>
        <taxon>Micrococcales</taxon>
        <taxon>Microbacteriaceae</taxon>
        <taxon>Microbacterium</taxon>
    </lineage>
</organism>
<dbReference type="PANTHER" id="PTHR47791:SF3">
    <property type="entry name" value="MEIOTICALLY UP-REGULATED GENE 191 PROTEIN"/>
    <property type="match status" value="1"/>
</dbReference>
<evidence type="ECO:0000313" key="1">
    <source>
        <dbReference type="EMBL" id="MDR6143609.1"/>
    </source>
</evidence>
<dbReference type="Gene3D" id="1.50.10.20">
    <property type="match status" value="1"/>
</dbReference>
<protein>
    <submittedName>
        <fullName evidence="1">Alpha-1,6-mannanase (GH76 family)</fullName>
    </submittedName>
</protein>
<accession>A0ABU1HWC8</accession>
<gene>
    <name evidence="1" type="ORF">QE375_003163</name>
</gene>
<evidence type="ECO:0000313" key="2">
    <source>
        <dbReference type="Proteomes" id="UP001249291"/>
    </source>
</evidence>
<dbReference type="InterPro" id="IPR053169">
    <property type="entry name" value="MUG_Protein"/>
</dbReference>
<reference evidence="1 2" key="1">
    <citation type="submission" date="2023-08" db="EMBL/GenBank/DDBJ databases">
        <title>Functional and genomic diversity of the sorghum phyllosphere microbiome.</title>
        <authorList>
            <person name="Shade A."/>
        </authorList>
    </citation>
    <scope>NUCLEOTIDE SEQUENCE [LARGE SCALE GENOMIC DNA]</scope>
    <source>
        <strain evidence="1 2">SORGH_AS_0445</strain>
    </source>
</reference>